<dbReference type="Proteomes" id="UP001169027">
    <property type="component" value="Unassembled WGS sequence"/>
</dbReference>
<proteinExistence type="predicted"/>
<accession>A0ABT8RZ37</accession>
<gene>
    <name evidence="1" type="ORF">Q2T77_06500</name>
</gene>
<comment type="caution">
    <text evidence="1">The sequence shown here is derived from an EMBL/GenBank/DDBJ whole genome shotgun (WGS) entry which is preliminary data.</text>
</comment>
<dbReference type="RefSeq" id="WP_301805611.1">
    <property type="nucleotide sequence ID" value="NZ_JAUJZH010000003.1"/>
</dbReference>
<protein>
    <submittedName>
        <fullName evidence="1">Uncharacterized protein</fullName>
    </submittedName>
</protein>
<reference evidence="1" key="1">
    <citation type="submission" date="2023-06" db="EMBL/GenBank/DDBJ databases">
        <authorList>
            <person name="Jiang Y."/>
            <person name="Liu Q."/>
        </authorList>
    </citation>
    <scope>NUCLEOTIDE SEQUENCE</scope>
    <source>
        <strain evidence="1">CGMCC 1.12090</strain>
    </source>
</reference>
<evidence type="ECO:0000313" key="1">
    <source>
        <dbReference type="EMBL" id="MDO1531931.1"/>
    </source>
</evidence>
<dbReference type="EMBL" id="JAUKVY010000003">
    <property type="protein sequence ID" value="MDO1531931.1"/>
    <property type="molecule type" value="Genomic_DNA"/>
</dbReference>
<evidence type="ECO:0000313" key="2">
    <source>
        <dbReference type="Proteomes" id="UP001169027"/>
    </source>
</evidence>
<keyword evidence="2" id="KW-1185">Reference proteome</keyword>
<name>A0ABT8RZ37_9BURK</name>
<sequence length="56" mass="6177">MNPRTAALEAFFFGRAGQPNAGLRSDLPLCVFSPCHDVNVHATLAGRHVHDFKERT</sequence>
<organism evidence="1 2">
    <name type="scientific">Variovorax ginsengisoli</name>
    <dbReference type="NCBI Taxonomy" id="363844"/>
    <lineage>
        <taxon>Bacteria</taxon>
        <taxon>Pseudomonadati</taxon>
        <taxon>Pseudomonadota</taxon>
        <taxon>Betaproteobacteria</taxon>
        <taxon>Burkholderiales</taxon>
        <taxon>Comamonadaceae</taxon>
        <taxon>Variovorax</taxon>
    </lineage>
</organism>